<comment type="caution">
    <text evidence="2">The sequence shown here is derived from an EMBL/GenBank/DDBJ whole genome shotgun (WGS) entry which is preliminary data.</text>
</comment>
<name>A0A8S9LC30_BRACR</name>
<keyword evidence="1" id="KW-0812">Transmembrane</keyword>
<feature type="transmembrane region" description="Helical" evidence="1">
    <location>
        <begin position="72"/>
        <end position="99"/>
    </location>
</feature>
<accession>A0A8S9LC30</accession>
<organism evidence="2">
    <name type="scientific">Brassica cretica</name>
    <name type="common">Mustard</name>
    <dbReference type="NCBI Taxonomy" id="69181"/>
    <lineage>
        <taxon>Eukaryota</taxon>
        <taxon>Viridiplantae</taxon>
        <taxon>Streptophyta</taxon>
        <taxon>Embryophyta</taxon>
        <taxon>Tracheophyta</taxon>
        <taxon>Spermatophyta</taxon>
        <taxon>Magnoliopsida</taxon>
        <taxon>eudicotyledons</taxon>
        <taxon>Gunneridae</taxon>
        <taxon>Pentapetalae</taxon>
        <taxon>rosids</taxon>
        <taxon>malvids</taxon>
        <taxon>Brassicales</taxon>
        <taxon>Brassicaceae</taxon>
        <taxon>Brassiceae</taxon>
        <taxon>Brassica</taxon>
    </lineage>
</organism>
<gene>
    <name evidence="2" type="ORF">F2Q70_00026871</name>
</gene>
<dbReference type="EMBL" id="QGKY02000094">
    <property type="protein sequence ID" value="KAF2603631.1"/>
    <property type="molecule type" value="Genomic_DNA"/>
</dbReference>
<proteinExistence type="predicted"/>
<sequence>MRSQHTNKYLLEVSRRSGVAAREPPLHLVSCKGVLRCLSSVVTACFLLSNVSQVSSGVFVCRFGGPVLGAFSLGLTFGFGSSMAFVSGLASGYFLLARLQSWPSLKNLPVVYVAKNHRWMASGVLPSVMSFVWFDVLLCISRSRTFSLADVILVVVFNRPLCGKGCVLCGGAAVFQPQATLLNLRGVVVWSRWVEPSWSVLGERDGLVGDGGSPQHHGLSLLLMSLLGGWMKECGVNHIYVCRCWFERKQSYNGRLDCGLVGVVGRGSLVMTRDRYWFLRAFDFFQLKF</sequence>
<evidence type="ECO:0000313" key="2">
    <source>
        <dbReference type="EMBL" id="KAF2603631.1"/>
    </source>
</evidence>
<protein>
    <submittedName>
        <fullName evidence="2">Uncharacterized protein</fullName>
    </submittedName>
</protein>
<dbReference type="AlphaFoldDB" id="A0A8S9LC30"/>
<keyword evidence="1" id="KW-1133">Transmembrane helix</keyword>
<reference evidence="2" key="1">
    <citation type="submission" date="2019-12" db="EMBL/GenBank/DDBJ databases">
        <title>Genome sequencing and annotation of Brassica cretica.</title>
        <authorList>
            <person name="Studholme D.J."/>
            <person name="Sarris P.F."/>
        </authorList>
    </citation>
    <scope>NUCLEOTIDE SEQUENCE</scope>
    <source>
        <strain evidence="2">PFS-102/07</strain>
        <tissue evidence="2">Leaf</tissue>
    </source>
</reference>
<keyword evidence="1" id="KW-0472">Membrane</keyword>
<evidence type="ECO:0000256" key="1">
    <source>
        <dbReference type="SAM" id="Phobius"/>
    </source>
</evidence>